<reference evidence="2 3" key="1">
    <citation type="submission" date="2015-04" db="EMBL/GenBank/DDBJ databases">
        <title>Complete genome sequence of Schizopora paradoxa KUC8140, a cosmopolitan wood degrader in East Asia.</title>
        <authorList>
            <consortium name="DOE Joint Genome Institute"/>
            <person name="Min B."/>
            <person name="Park H."/>
            <person name="Jang Y."/>
            <person name="Kim J.-J."/>
            <person name="Kim K.H."/>
            <person name="Pangilinan J."/>
            <person name="Lipzen A."/>
            <person name="Riley R."/>
            <person name="Grigoriev I.V."/>
            <person name="Spatafora J.W."/>
            <person name="Choi I.-G."/>
        </authorList>
    </citation>
    <scope>NUCLEOTIDE SEQUENCE [LARGE SCALE GENOMIC DNA]</scope>
    <source>
        <strain evidence="2 3">KUC8140</strain>
    </source>
</reference>
<dbReference type="AlphaFoldDB" id="A0A0H2R5T8"/>
<dbReference type="InParanoid" id="A0A0H2R5T8"/>
<feature type="region of interest" description="Disordered" evidence="1">
    <location>
        <begin position="111"/>
        <end position="137"/>
    </location>
</feature>
<proteinExistence type="predicted"/>
<evidence type="ECO:0000313" key="2">
    <source>
        <dbReference type="EMBL" id="KLO04843.1"/>
    </source>
</evidence>
<dbReference type="EMBL" id="KQ086419">
    <property type="protein sequence ID" value="KLO04843.1"/>
    <property type="molecule type" value="Genomic_DNA"/>
</dbReference>
<organism evidence="2 3">
    <name type="scientific">Schizopora paradoxa</name>
    <dbReference type="NCBI Taxonomy" id="27342"/>
    <lineage>
        <taxon>Eukaryota</taxon>
        <taxon>Fungi</taxon>
        <taxon>Dikarya</taxon>
        <taxon>Basidiomycota</taxon>
        <taxon>Agaricomycotina</taxon>
        <taxon>Agaricomycetes</taxon>
        <taxon>Hymenochaetales</taxon>
        <taxon>Schizoporaceae</taxon>
        <taxon>Schizopora</taxon>
    </lineage>
</organism>
<accession>A0A0H2R5T8</accession>
<evidence type="ECO:0000313" key="3">
    <source>
        <dbReference type="Proteomes" id="UP000053477"/>
    </source>
</evidence>
<evidence type="ECO:0000256" key="1">
    <source>
        <dbReference type="SAM" id="MobiDB-lite"/>
    </source>
</evidence>
<dbReference type="Proteomes" id="UP000053477">
    <property type="component" value="Unassembled WGS sequence"/>
</dbReference>
<feature type="compositionally biased region" description="Basic and acidic residues" evidence="1">
    <location>
        <begin position="117"/>
        <end position="136"/>
    </location>
</feature>
<sequence length="172" mass="19171">MAQEIGRRNKTQRTFAISWQSKETTGQTGRVSAKAIRFRVKSNVCSYLEVPDGHVNGIYVAKDALSDGSKHESSIAGGYKCYAPLRSRAVGIESTGGQNETDSAAVMKMARRTSRGQRGEKWEERRGEQAAQKAEENPWNLPPIYAEICGPCAEALKVQSLPKRARSRWKRR</sequence>
<name>A0A0H2R5T8_9AGAM</name>
<keyword evidence="3" id="KW-1185">Reference proteome</keyword>
<protein>
    <submittedName>
        <fullName evidence="2">Uncharacterized protein</fullName>
    </submittedName>
</protein>
<gene>
    <name evidence="2" type="ORF">SCHPADRAFT_744145</name>
</gene>